<dbReference type="EMBL" id="HBUF01367396">
    <property type="protein sequence ID" value="CAG6724333.1"/>
    <property type="molecule type" value="Transcribed_RNA"/>
</dbReference>
<dbReference type="EMBL" id="HBUF01571917">
    <property type="protein sequence ID" value="CAG6766945.1"/>
    <property type="molecule type" value="Transcribed_RNA"/>
</dbReference>
<dbReference type="AlphaFoldDB" id="A0A8D8SG26"/>
<protein>
    <submittedName>
        <fullName evidence="1">Uncharacterized protein</fullName>
    </submittedName>
</protein>
<accession>A0A8D8SG26</accession>
<dbReference type="EMBL" id="HBUF01367393">
    <property type="protein sequence ID" value="CAG6724324.1"/>
    <property type="molecule type" value="Transcribed_RNA"/>
</dbReference>
<name>A0A8D8SG26_9HEMI</name>
<dbReference type="EMBL" id="HBUF01367394">
    <property type="protein sequence ID" value="CAG6724327.1"/>
    <property type="molecule type" value="Transcribed_RNA"/>
</dbReference>
<dbReference type="EMBL" id="HBUF01211265">
    <property type="protein sequence ID" value="CAG6665638.1"/>
    <property type="molecule type" value="Transcribed_RNA"/>
</dbReference>
<dbReference type="EMBL" id="HBUF01571916">
    <property type="protein sequence ID" value="CAG6766944.1"/>
    <property type="molecule type" value="Transcribed_RNA"/>
</dbReference>
<proteinExistence type="predicted"/>
<evidence type="ECO:0000313" key="1">
    <source>
        <dbReference type="EMBL" id="CAG6665637.1"/>
    </source>
</evidence>
<organism evidence="1">
    <name type="scientific">Cacopsylla melanoneura</name>
    <dbReference type="NCBI Taxonomy" id="428564"/>
    <lineage>
        <taxon>Eukaryota</taxon>
        <taxon>Metazoa</taxon>
        <taxon>Ecdysozoa</taxon>
        <taxon>Arthropoda</taxon>
        <taxon>Hexapoda</taxon>
        <taxon>Insecta</taxon>
        <taxon>Pterygota</taxon>
        <taxon>Neoptera</taxon>
        <taxon>Paraneoptera</taxon>
        <taxon>Hemiptera</taxon>
        <taxon>Sternorrhyncha</taxon>
        <taxon>Psylloidea</taxon>
        <taxon>Psyllidae</taxon>
        <taxon>Psyllinae</taxon>
        <taxon>Cacopsylla</taxon>
    </lineage>
</organism>
<dbReference type="EMBL" id="HBUF01367395">
    <property type="protein sequence ID" value="CAG6724330.1"/>
    <property type="molecule type" value="Transcribed_RNA"/>
</dbReference>
<dbReference type="EMBL" id="HBUF01211264">
    <property type="protein sequence ID" value="CAG6665637.1"/>
    <property type="molecule type" value="Transcribed_RNA"/>
</dbReference>
<sequence length="105" mass="12030">MIRTTEATVLCHLKILLSLKEANESSVERQPAGAALLKCQLVWTAIELIEYVHVFCVCSHTCHKQFRRPETKAYTSQDLTLNSTHSFRQCIQEPWSLTPQHYAPC</sequence>
<reference evidence="1" key="1">
    <citation type="submission" date="2021-05" db="EMBL/GenBank/DDBJ databases">
        <authorList>
            <person name="Alioto T."/>
            <person name="Alioto T."/>
            <person name="Gomez Garrido J."/>
        </authorList>
    </citation>
    <scope>NUCLEOTIDE SEQUENCE</scope>
</reference>